<keyword evidence="1" id="KW-0548">Nucleotidyltransferase</keyword>
<keyword evidence="2" id="KW-1185">Reference proteome</keyword>
<accession>L9WKT7</accession>
<protein>
    <submittedName>
        <fullName evidence="1">Family B DNA-directed DNA polymerase</fullName>
    </submittedName>
</protein>
<gene>
    <name evidence="1" type="ORF">C494_07520</name>
</gene>
<dbReference type="eggNOG" id="arCOG00328">
    <property type="taxonomic scope" value="Archaea"/>
</dbReference>
<keyword evidence="1" id="KW-0239">DNA-directed DNA polymerase</keyword>
<dbReference type="EMBL" id="AOHY01000016">
    <property type="protein sequence ID" value="ELY49841.1"/>
    <property type="molecule type" value="Genomic_DNA"/>
</dbReference>
<proteinExistence type="predicted"/>
<name>L9WKT7_9EURY</name>
<dbReference type="AlphaFoldDB" id="L9WKT7"/>
<keyword evidence="1" id="KW-0808">Transferase</keyword>
<dbReference type="STRING" id="1227500.C494_07520"/>
<evidence type="ECO:0000313" key="1">
    <source>
        <dbReference type="EMBL" id="ELY49841.1"/>
    </source>
</evidence>
<reference evidence="1 2" key="1">
    <citation type="journal article" date="2014" name="PLoS Genet.">
        <title>Phylogenetically driven sequencing of extremely halophilic archaea reveals strategies for static and dynamic osmo-response.</title>
        <authorList>
            <person name="Becker E.A."/>
            <person name="Seitzer P.M."/>
            <person name="Tritt A."/>
            <person name="Larsen D."/>
            <person name="Krusor M."/>
            <person name="Yao A.I."/>
            <person name="Wu D."/>
            <person name="Madern D."/>
            <person name="Eisen J.A."/>
            <person name="Darling A.E."/>
            <person name="Facciotti M.T."/>
        </authorList>
    </citation>
    <scope>NUCLEOTIDE SEQUENCE [LARGE SCALE GENOMIC DNA]</scope>
    <source>
        <strain evidence="1 2">JCM 10635</strain>
    </source>
</reference>
<sequence length="192" mass="21903">MVKLYVTNVTAAWNEKRNEQTIRLHGRAADRGYESIEIFGFSPHFYAPTHEIEKLGRTLFTHQEVTGVEESGYESLFGDELGRIEVRNHWDVNEVASLFDETFQTDPYLTNTARVEWGLFTGVEAPAYEVHYSELESVDFTVPTRVMTFDIETDDRGEFPELGERAILSIVAHDSYTDETIAFVDLAGWVAP</sequence>
<evidence type="ECO:0000313" key="2">
    <source>
        <dbReference type="Proteomes" id="UP000011690"/>
    </source>
</evidence>
<dbReference type="GO" id="GO:0003887">
    <property type="term" value="F:DNA-directed DNA polymerase activity"/>
    <property type="evidence" value="ECO:0007669"/>
    <property type="project" value="UniProtKB-KW"/>
</dbReference>
<dbReference type="InterPro" id="IPR012337">
    <property type="entry name" value="RNaseH-like_sf"/>
</dbReference>
<dbReference type="PATRIC" id="fig|1227500.6.peg.1520"/>
<comment type="caution">
    <text evidence="1">The sequence shown here is derived from an EMBL/GenBank/DDBJ whole genome shotgun (WGS) entry which is preliminary data.</text>
</comment>
<dbReference type="Proteomes" id="UP000011690">
    <property type="component" value="Unassembled WGS sequence"/>
</dbReference>
<organism evidence="1 2">
    <name type="scientific">Natronorubrum bangense JCM 10635</name>
    <dbReference type="NCBI Taxonomy" id="1227500"/>
    <lineage>
        <taxon>Archaea</taxon>
        <taxon>Methanobacteriati</taxon>
        <taxon>Methanobacteriota</taxon>
        <taxon>Stenosarchaea group</taxon>
        <taxon>Halobacteria</taxon>
        <taxon>Halobacteriales</taxon>
        <taxon>Natrialbaceae</taxon>
        <taxon>Natronorubrum</taxon>
    </lineage>
</organism>
<dbReference type="SUPFAM" id="SSF53098">
    <property type="entry name" value="Ribonuclease H-like"/>
    <property type="match status" value="1"/>
</dbReference>